<sequence length="300" mass="34232">MAQRIARILLRTVLILFILMIVLLLVFDRLVQFRMDDKEVRTYFEANHTPVSIRYYQTHDRTMRYISTGSDTSATVLFVHGAPSSSTYFRDYLTDSLLLGQATLYAVDRPGYGYSGLADPVTSIQTQAAMIRPILDSLQKIHHPVVLVGASYGTSVVCRIAMDYPELVDGIVLVAPALAPGEEKIYWFTPMIESPVFHWFIPRMFKTANIEKITHKSELEKMLPLWKNIHAPVNYIQGSQDKLVYTTNAAFAQAHLVNSPHVNVQFIPKRGHLIAFLERERIRNSILDMLQRVKHTKADE</sequence>
<dbReference type="Gene3D" id="3.40.50.1820">
    <property type="entry name" value="alpha/beta hydrolase"/>
    <property type="match status" value="1"/>
</dbReference>
<feature type="transmembrane region" description="Helical" evidence="1">
    <location>
        <begin position="9"/>
        <end position="27"/>
    </location>
</feature>
<comment type="caution">
    <text evidence="3">The sequence shown here is derived from an EMBL/GenBank/DDBJ whole genome shotgun (WGS) entry which is preliminary data.</text>
</comment>
<keyword evidence="3" id="KW-0378">Hydrolase</keyword>
<reference evidence="3 4" key="1">
    <citation type="submission" date="2018-08" db="EMBL/GenBank/DDBJ databases">
        <title>Chitinophagaceae sp. K23C18032701, a novel bacterium isolated from forest soil.</title>
        <authorList>
            <person name="Wang C."/>
        </authorList>
    </citation>
    <scope>NUCLEOTIDE SEQUENCE [LARGE SCALE GENOMIC DNA]</scope>
    <source>
        <strain evidence="3 4">K23C18032701</strain>
    </source>
</reference>
<dbReference type="InterPro" id="IPR029058">
    <property type="entry name" value="AB_hydrolase_fold"/>
</dbReference>
<dbReference type="OrthoDB" id="1224630at2"/>
<evidence type="ECO:0000313" key="3">
    <source>
        <dbReference type="EMBL" id="RFM30401.1"/>
    </source>
</evidence>
<dbReference type="Pfam" id="PF12697">
    <property type="entry name" value="Abhydrolase_6"/>
    <property type="match status" value="1"/>
</dbReference>
<dbReference type="SUPFAM" id="SSF53474">
    <property type="entry name" value="alpha/beta-Hydrolases"/>
    <property type="match status" value="1"/>
</dbReference>
<accession>A0A3E1NR39</accession>
<dbReference type="EMBL" id="QTJU01000001">
    <property type="protein sequence ID" value="RFM30401.1"/>
    <property type="molecule type" value="Genomic_DNA"/>
</dbReference>
<dbReference type="InterPro" id="IPR000073">
    <property type="entry name" value="AB_hydrolase_1"/>
</dbReference>
<dbReference type="Proteomes" id="UP000261284">
    <property type="component" value="Unassembled WGS sequence"/>
</dbReference>
<name>A0A3E1NR39_9BACT</name>
<feature type="domain" description="AB hydrolase-1" evidence="2">
    <location>
        <begin position="76"/>
        <end position="277"/>
    </location>
</feature>
<keyword evidence="1" id="KW-1133">Transmembrane helix</keyword>
<evidence type="ECO:0000259" key="2">
    <source>
        <dbReference type="Pfam" id="PF12697"/>
    </source>
</evidence>
<dbReference type="PANTHER" id="PTHR43798:SF33">
    <property type="entry name" value="HYDROLASE, PUTATIVE (AFU_ORTHOLOGUE AFUA_2G14860)-RELATED"/>
    <property type="match status" value="1"/>
</dbReference>
<keyword evidence="1" id="KW-0812">Transmembrane</keyword>
<dbReference type="GO" id="GO:0016787">
    <property type="term" value="F:hydrolase activity"/>
    <property type="evidence" value="ECO:0007669"/>
    <property type="project" value="UniProtKB-KW"/>
</dbReference>
<evidence type="ECO:0000256" key="1">
    <source>
        <dbReference type="SAM" id="Phobius"/>
    </source>
</evidence>
<dbReference type="RefSeq" id="WP_116846156.1">
    <property type="nucleotide sequence ID" value="NZ_QTJU01000001.1"/>
</dbReference>
<evidence type="ECO:0000313" key="4">
    <source>
        <dbReference type="Proteomes" id="UP000261284"/>
    </source>
</evidence>
<keyword evidence="4" id="KW-1185">Reference proteome</keyword>
<dbReference type="AlphaFoldDB" id="A0A3E1NR39"/>
<protein>
    <submittedName>
        <fullName evidence="3">Alpha/beta hydrolase</fullName>
    </submittedName>
</protein>
<dbReference type="GO" id="GO:0016020">
    <property type="term" value="C:membrane"/>
    <property type="evidence" value="ECO:0007669"/>
    <property type="project" value="TreeGrafter"/>
</dbReference>
<keyword evidence="1" id="KW-0472">Membrane</keyword>
<gene>
    <name evidence="3" type="ORF">DXN05_05450</name>
</gene>
<dbReference type="InterPro" id="IPR050266">
    <property type="entry name" value="AB_hydrolase_sf"/>
</dbReference>
<organism evidence="3 4">
    <name type="scientific">Deminuibacter soli</name>
    <dbReference type="NCBI Taxonomy" id="2291815"/>
    <lineage>
        <taxon>Bacteria</taxon>
        <taxon>Pseudomonadati</taxon>
        <taxon>Bacteroidota</taxon>
        <taxon>Chitinophagia</taxon>
        <taxon>Chitinophagales</taxon>
        <taxon>Chitinophagaceae</taxon>
        <taxon>Deminuibacter</taxon>
    </lineage>
</organism>
<dbReference type="PANTHER" id="PTHR43798">
    <property type="entry name" value="MONOACYLGLYCEROL LIPASE"/>
    <property type="match status" value="1"/>
</dbReference>
<proteinExistence type="predicted"/>